<evidence type="ECO:0000313" key="1">
    <source>
        <dbReference type="EMBL" id="CAF4347129.1"/>
    </source>
</evidence>
<dbReference type="Proteomes" id="UP000681967">
    <property type="component" value="Unassembled WGS sequence"/>
</dbReference>
<organism evidence="3 4">
    <name type="scientific">Rotaria magnacalcarata</name>
    <dbReference type="NCBI Taxonomy" id="392030"/>
    <lineage>
        <taxon>Eukaryota</taxon>
        <taxon>Metazoa</taxon>
        <taxon>Spiralia</taxon>
        <taxon>Gnathifera</taxon>
        <taxon>Rotifera</taxon>
        <taxon>Eurotatoria</taxon>
        <taxon>Bdelloidea</taxon>
        <taxon>Philodinida</taxon>
        <taxon>Philodinidae</taxon>
        <taxon>Rotaria</taxon>
    </lineage>
</organism>
<sequence length="31" mass="3578">MALELVRQSTKNIIIPFSNNEKLRIRVGLHS</sequence>
<evidence type="ECO:0000313" key="4">
    <source>
        <dbReference type="Proteomes" id="UP000681720"/>
    </source>
</evidence>
<dbReference type="EMBL" id="CAJOBI010045823">
    <property type="protein sequence ID" value="CAF4347129.1"/>
    <property type="molecule type" value="Genomic_DNA"/>
</dbReference>
<name>A0A8S3CN66_9BILA</name>
<protein>
    <submittedName>
        <fullName evidence="3">Uncharacterized protein</fullName>
    </submittedName>
</protein>
<comment type="caution">
    <text evidence="3">The sequence shown here is derived from an EMBL/GenBank/DDBJ whole genome shotgun (WGS) entry which is preliminary data.</text>
</comment>
<reference evidence="3" key="1">
    <citation type="submission" date="2021-02" db="EMBL/GenBank/DDBJ databases">
        <authorList>
            <person name="Nowell W R."/>
        </authorList>
    </citation>
    <scope>NUCLEOTIDE SEQUENCE</scope>
</reference>
<gene>
    <name evidence="2" type="ORF">BYL167_LOCUS37467</name>
    <name evidence="3" type="ORF">GIL414_LOCUS53660</name>
    <name evidence="1" type="ORF">SMN809_LOCUS28072</name>
</gene>
<accession>A0A8S3CN66</accession>
<dbReference type="EMBL" id="CAJOBH010084934">
    <property type="protein sequence ID" value="CAF4535179.1"/>
    <property type="molecule type" value="Genomic_DNA"/>
</dbReference>
<evidence type="ECO:0000313" key="2">
    <source>
        <dbReference type="EMBL" id="CAF4535179.1"/>
    </source>
</evidence>
<feature type="non-terminal residue" evidence="3">
    <location>
        <position position="31"/>
    </location>
</feature>
<evidence type="ECO:0000313" key="3">
    <source>
        <dbReference type="EMBL" id="CAF4937754.1"/>
    </source>
</evidence>
<dbReference type="Proteomes" id="UP000681720">
    <property type="component" value="Unassembled WGS sequence"/>
</dbReference>
<proteinExistence type="predicted"/>
<dbReference type="Proteomes" id="UP000676336">
    <property type="component" value="Unassembled WGS sequence"/>
</dbReference>
<dbReference type="AlphaFoldDB" id="A0A8S3CN66"/>
<dbReference type="EMBL" id="CAJOBJ010186417">
    <property type="protein sequence ID" value="CAF4937754.1"/>
    <property type="molecule type" value="Genomic_DNA"/>
</dbReference>